<protein>
    <submittedName>
        <fullName evidence="2">Uncharacterized protein</fullName>
    </submittedName>
</protein>
<feature type="transmembrane region" description="Helical" evidence="1">
    <location>
        <begin position="62"/>
        <end position="81"/>
    </location>
</feature>
<dbReference type="EMBL" id="GGMR01005900">
    <property type="protein sequence ID" value="MBY18519.1"/>
    <property type="molecule type" value="Transcribed_RNA"/>
</dbReference>
<evidence type="ECO:0000313" key="2">
    <source>
        <dbReference type="EMBL" id="MBY18519.1"/>
    </source>
</evidence>
<sequence length="105" mass="12768">MTIIILRNYKRYIIFICMYKIKNLSIYKMSYFFLLFVLHFGLNHLLRLGSYFNTSKTEPLNWTISFYHIKFVCVNSMFVHLNRQTRLMLHLSVKPQHHLMHHSGD</sequence>
<reference evidence="2" key="1">
    <citation type="submission" date="2018-04" db="EMBL/GenBank/DDBJ databases">
        <title>Transcriptome of Schizaphis graminum biotype I.</title>
        <authorList>
            <person name="Scully E.D."/>
            <person name="Geib S.M."/>
            <person name="Palmer N.A."/>
            <person name="Koch K."/>
            <person name="Bradshaw J."/>
            <person name="Heng-Moss T."/>
            <person name="Sarath G."/>
        </authorList>
    </citation>
    <scope>NUCLEOTIDE SEQUENCE</scope>
</reference>
<dbReference type="AlphaFoldDB" id="A0A2S2NMV3"/>
<accession>A0A2S2NMV3</accession>
<organism evidence="2">
    <name type="scientific">Schizaphis graminum</name>
    <name type="common">Green bug aphid</name>
    <dbReference type="NCBI Taxonomy" id="13262"/>
    <lineage>
        <taxon>Eukaryota</taxon>
        <taxon>Metazoa</taxon>
        <taxon>Ecdysozoa</taxon>
        <taxon>Arthropoda</taxon>
        <taxon>Hexapoda</taxon>
        <taxon>Insecta</taxon>
        <taxon>Pterygota</taxon>
        <taxon>Neoptera</taxon>
        <taxon>Paraneoptera</taxon>
        <taxon>Hemiptera</taxon>
        <taxon>Sternorrhyncha</taxon>
        <taxon>Aphidomorpha</taxon>
        <taxon>Aphidoidea</taxon>
        <taxon>Aphididae</taxon>
        <taxon>Aphidini</taxon>
        <taxon>Schizaphis</taxon>
    </lineage>
</organism>
<gene>
    <name evidence="2" type="ORF">g.89000</name>
</gene>
<keyword evidence="1" id="KW-0472">Membrane</keyword>
<proteinExistence type="predicted"/>
<keyword evidence="1" id="KW-0812">Transmembrane</keyword>
<keyword evidence="1" id="KW-1133">Transmembrane helix</keyword>
<evidence type="ECO:0000256" key="1">
    <source>
        <dbReference type="SAM" id="Phobius"/>
    </source>
</evidence>
<name>A0A2S2NMV3_SCHGA</name>
<feature type="transmembrane region" description="Helical" evidence="1">
    <location>
        <begin position="21"/>
        <end position="42"/>
    </location>
</feature>